<proteinExistence type="predicted"/>
<reference evidence="2 3" key="1">
    <citation type="submission" date="2016-08" db="EMBL/GenBank/DDBJ databases">
        <title>Draft genome of the agarase producing Sphingomonas sp. MCT13.</title>
        <authorList>
            <person name="D'Andrea M.M."/>
            <person name="Rossolini G.M."/>
            <person name="Thaller M.C."/>
        </authorList>
    </citation>
    <scope>NUCLEOTIDE SEQUENCE [LARGE SCALE GENOMIC DNA]</scope>
    <source>
        <strain evidence="2 3">MCT13</strain>
    </source>
</reference>
<sequence>MTRGRWTALVAVVAFLAAIGGVFVGRVLIPARHAQASELHALLHHDLKLDASQEASIEQLEREFAGKRKSLEAELRADNARLAAAIEAEHGNGPKVAAAVDASHRAMGELQKATLTHVFAMREVLRPEQRAAFDRAVTKSLTTGDR</sequence>
<dbReference type="Pfam" id="PF13801">
    <property type="entry name" value="Metal_resist"/>
    <property type="match status" value="1"/>
</dbReference>
<evidence type="ECO:0000256" key="1">
    <source>
        <dbReference type="SAM" id="Coils"/>
    </source>
</evidence>
<accession>A0A1E3M3S0</accession>
<keyword evidence="3" id="KW-1185">Reference proteome</keyword>
<keyword evidence="1" id="KW-0175">Coiled coil</keyword>
<comment type="caution">
    <text evidence="2">The sequence shown here is derived from an EMBL/GenBank/DDBJ whole genome shotgun (WGS) entry which is preliminary data.</text>
</comment>
<name>A0A1E3M3S0_9SPHN</name>
<protein>
    <submittedName>
        <fullName evidence="2">Heavy metal resistance protein</fullName>
    </submittedName>
</protein>
<dbReference type="RefSeq" id="WP_069318676.1">
    <property type="nucleotide sequence ID" value="NZ_MDDS01000003.1"/>
</dbReference>
<dbReference type="STRING" id="1888892.BFL28_08815"/>
<dbReference type="EMBL" id="MDDS01000003">
    <property type="protein sequence ID" value="ODP39720.1"/>
    <property type="molecule type" value="Genomic_DNA"/>
</dbReference>
<evidence type="ECO:0000313" key="2">
    <source>
        <dbReference type="EMBL" id="ODP39720.1"/>
    </source>
</evidence>
<dbReference type="Gene3D" id="1.20.120.1490">
    <property type="match status" value="1"/>
</dbReference>
<gene>
    <name evidence="2" type="ORF">BFL28_08815</name>
</gene>
<dbReference type="OrthoDB" id="7450844at2"/>
<dbReference type="Proteomes" id="UP000094487">
    <property type="component" value="Unassembled WGS sequence"/>
</dbReference>
<evidence type="ECO:0000313" key="3">
    <source>
        <dbReference type="Proteomes" id="UP000094487"/>
    </source>
</evidence>
<organism evidence="2 3">
    <name type="scientific">Sphingomonas turrisvirgatae</name>
    <dbReference type="NCBI Taxonomy" id="1888892"/>
    <lineage>
        <taxon>Bacteria</taxon>
        <taxon>Pseudomonadati</taxon>
        <taxon>Pseudomonadota</taxon>
        <taxon>Alphaproteobacteria</taxon>
        <taxon>Sphingomonadales</taxon>
        <taxon>Sphingomonadaceae</taxon>
        <taxon>Sphingomonas</taxon>
    </lineage>
</organism>
<feature type="coiled-coil region" evidence="1">
    <location>
        <begin position="57"/>
        <end position="88"/>
    </location>
</feature>
<dbReference type="AlphaFoldDB" id="A0A1E3M3S0"/>
<dbReference type="InterPro" id="IPR025961">
    <property type="entry name" value="Metal_resist"/>
</dbReference>